<dbReference type="Pfam" id="PF00005">
    <property type="entry name" value="ABC_tran"/>
    <property type="match status" value="2"/>
</dbReference>
<evidence type="ECO:0000256" key="2">
    <source>
        <dbReference type="ARBA" id="ARBA00009726"/>
    </source>
</evidence>
<evidence type="ECO:0000256" key="1">
    <source>
        <dbReference type="ARBA" id="ARBA00004141"/>
    </source>
</evidence>
<dbReference type="Gene3D" id="1.20.1560.10">
    <property type="entry name" value="ABC transporter type 1, transmembrane domain"/>
    <property type="match status" value="2"/>
</dbReference>
<name>A0AAD4CME4_ASPNN</name>
<dbReference type="InterPro" id="IPR011527">
    <property type="entry name" value="ABC1_TM_dom"/>
</dbReference>
<dbReference type="SUPFAM" id="SSF90123">
    <property type="entry name" value="ABC transporter transmembrane region"/>
    <property type="match status" value="2"/>
</dbReference>
<dbReference type="PANTHER" id="PTHR24223:SF269">
    <property type="entry name" value="ABC MULTIDRUG TRANSPORTER (EUROFUNG)-RELATED"/>
    <property type="match status" value="1"/>
</dbReference>
<keyword evidence="15" id="KW-1185">Reference proteome</keyword>
<gene>
    <name evidence="14" type="ORF">FE257_007502</name>
</gene>
<dbReference type="AlphaFoldDB" id="A0AAD4CME4"/>
<dbReference type="PANTHER" id="PTHR24223">
    <property type="entry name" value="ATP-BINDING CASSETTE SUB-FAMILY C"/>
    <property type="match status" value="1"/>
</dbReference>
<reference evidence="14" key="2">
    <citation type="submission" date="2020-02" db="EMBL/GenBank/DDBJ databases">
        <authorList>
            <person name="Gilchrist C.L.M."/>
            <person name="Chooi Y.-H."/>
        </authorList>
    </citation>
    <scope>NUCLEOTIDE SEQUENCE</scope>
    <source>
        <strain evidence="14">MST-FP2251</strain>
    </source>
</reference>
<feature type="transmembrane region" description="Helical" evidence="11">
    <location>
        <begin position="691"/>
        <end position="711"/>
    </location>
</feature>
<evidence type="ECO:0000256" key="4">
    <source>
        <dbReference type="ARBA" id="ARBA00022692"/>
    </source>
</evidence>
<evidence type="ECO:0000256" key="8">
    <source>
        <dbReference type="ARBA" id="ARBA00023136"/>
    </source>
</evidence>
<sequence>MVRGAIISIVYEKASNLNGQDADTATSLTLMSADVERIVQGWQTMHDIWANIIQIGLAVFLLEQQLGISCMVPVGVAIVALLGSFISLSLVIPRQSMWLEAIERRTLSTTSMLASIKEIKMLGLGTFFMTLVHKMRTDELDISKRFRTLLVWNMAFAWLTRIFAPIFTFATFVAISHKSGNDTALNTTNTFTSMSLFTLLADPLLSLVMALMSFIGSVGSFGRIQEYIQKEDHEDFRRKTLKPTYDLFQRSEKAIFSKPEVLTDGSSSSTNLSHRSTTPPPHPFRLLAIENGTFGWDSGKEPQLKDLSVAVSRGTFVMLLGPSGCGKSTLLKTILGEVPCLGGCISISSRSIAYCDQSPWHMNGTIKDGIIGMSGLDEEWYTIVVRACALDEDLRQLPRDDQTVIGNKGISISGGQSQRIALARAIYARKEVILLDDVLSSLDTVTEDYIFHHLLGVHGILRSIGSTVILASSSVKRAPYSDLVVALDTNGRVMEQGSFQDLNSTGGYVSSFALGAPQWEFEESRPSTPERDNIRRGPEKEPDEPMNETPGHGGDMTIYLYYARSIGWVATLVFMMAITSFVFCISFPSLWVKWWASSNEAEPGTHTSYYLGIYGMLGGIGMISLIVGCWQMFITMVPKSGEFFHREMLITVLSQDLQLIDMELPIAAINTFVMLVLCICQLVFMGMASKYAAISFPLVIITIFFIQKVYLRTSRQLRLLDLEAKAPLYSHFTDSLNGLITLRAFGWEQAMQEKNYRLLDDSQRPFYLLFAVQRWLTLTLDLVVAGIAVLLVIIVVTLRGTISAGYVGVALLNVIMFSQSIKLLMTFWTNLETHIGSILRIKSFTEDISSEDLPSEKGDVPPNWPSRGGIVFDSVSAEYRASEPVIKDISFSIKAGEKVGFCGRTGSGKTSLIMSLFRMIELSSGNKEIFSALNSVGLSSKVKEIAGGLDADVNLLFLSQGQKQLFSLARAILRPGNILVLDEATSNVDGKTDQIIQRVIRKKFSNHTILSVAHKLDTILDYDQVIVLDSGCVIESGNPYALLASNTSYFGKLYAKSTEDQE</sequence>
<accession>A0AAD4CME4</accession>
<evidence type="ECO:0000259" key="12">
    <source>
        <dbReference type="PROSITE" id="PS50893"/>
    </source>
</evidence>
<evidence type="ECO:0000256" key="11">
    <source>
        <dbReference type="SAM" id="Phobius"/>
    </source>
</evidence>
<evidence type="ECO:0000256" key="9">
    <source>
        <dbReference type="ARBA" id="ARBA00023180"/>
    </source>
</evidence>
<keyword evidence="7 11" id="KW-1133">Transmembrane helix</keyword>
<dbReference type="PROSITE" id="PS50893">
    <property type="entry name" value="ABC_TRANSPORTER_2"/>
    <property type="match status" value="2"/>
</dbReference>
<organism evidence="14 15">
    <name type="scientific">Aspergillus nanangensis</name>
    <dbReference type="NCBI Taxonomy" id="2582783"/>
    <lineage>
        <taxon>Eukaryota</taxon>
        <taxon>Fungi</taxon>
        <taxon>Dikarya</taxon>
        <taxon>Ascomycota</taxon>
        <taxon>Pezizomycotina</taxon>
        <taxon>Eurotiomycetes</taxon>
        <taxon>Eurotiomycetidae</taxon>
        <taxon>Eurotiales</taxon>
        <taxon>Aspergillaceae</taxon>
        <taxon>Aspergillus</taxon>
        <taxon>Aspergillus subgen. Circumdati</taxon>
    </lineage>
</organism>
<dbReference type="Gene3D" id="3.40.50.300">
    <property type="entry name" value="P-loop containing nucleotide triphosphate hydrolases"/>
    <property type="match status" value="3"/>
</dbReference>
<dbReference type="SMART" id="SM00382">
    <property type="entry name" value="AAA"/>
    <property type="match status" value="2"/>
</dbReference>
<dbReference type="CDD" id="cd18579">
    <property type="entry name" value="ABC_6TM_ABCC_D1"/>
    <property type="match status" value="1"/>
</dbReference>
<feature type="region of interest" description="Disordered" evidence="10">
    <location>
        <begin position="261"/>
        <end position="282"/>
    </location>
</feature>
<dbReference type="InterPro" id="IPR044746">
    <property type="entry name" value="ABCC_6TM_D1"/>
</dbReference>
<feature type="transmembrane region" description="Helical" evidence="11">
    <location>
        <begin position="775"/>
        <end position="798"/>
    </location>
</feature>
<proteinExistence type="inferred from homology"/>
<dbReference type="PROSITE" id="PS00211">
    <property type="entry name" value="ABC_TRANSPORTER_1"/>
    <property type="match status" value="2"/>
</dbReference>
<dbReference type="InterPro" id="IPR036640">
    <property type="entry name" value="ABC1_TM_sf"/>
</dbReference>
<feature type="transmembrane region" description="Helical" evidence="11">
    <location>
        <begin position="70"/>
        <end position="92"/>
    </location>
</feature>
<keyword evidence="9" id="KW-0325">Glycoprotein</keyword>
<dbReference type="EMBL" id="VCAU01000038">
    <property type="protein sequence ID" value="KAF9889189.1"/>
    <property type="molecule type" value="Genomic_DNA"/>
</dbReference>
<dbReference type="CDD" id="cd18580">
    <property type="entry name" value="ABC_6TM_ABCC_D2"/>
    <property type="match status" value="1"/>
</dbReference>
<dbReference type="SUPFAM" id="SSF52540">
    <property type="entry name" value="P-loop containing nucleoside triphosphate hydrolases"/>
    <property type="match status" value="2"/>
</dbReference>
<evidence type="ECO:0000256" key="6">
    <source>
        <dbReference type="ARBA" id="ARBA00022840"/>
    </source>
</evidence>
<evidence type="ECO:0000313" key="15">
    <source>
        <dbReference type="Proteomes" id="UP001194746"/>
    </source>
</evidence>
<keyword evidence="4 11" id="KW-0812">Transmembrane</keyword>
<dbReference type="Pfam" id="PF00664">
    <property type="entry name" value="ABC_membrane"/>
    <property type="match status" value="1"/>
</dbReference>
<feature type="domain" description="ABC transporter" evidence="12">
    <location>
        <begin position="870"/>
        <end position="1055"/>
    </location>
</feature>
<dbReference type="InterPro" id="IPR044726">
    <property type="entry name" value="ABCC_6TM_D2"/>
</dbReference>
<feature type="transmembrane region" description="Helical" evidence="11">
    <location>
        <begin position="152"/>
        <end position="175"/>
    </location>
</feature>
<feature type="domain" description="ABC transmembrane type-1" evidence="13">
    <location>
        <begin position="649"/>
        <end position="833"/>
    </location>
</feature>
<feature type="transmembrane region" description="Helical" evidence="11">
    <location>
        <begin position="566"/>
        <end position="591"/>
    </location>
</feature>
<evidence type="ECO:0000256" key="3">
    <source>
        <dbReference type="ARBA" id="ARBA00022448"/>
    </source>
</evidence>
<keyword evidence="8 11" id="KW-0472">Membrane</keyword>
<feature type="domain" description="ABC transmembrane type-1" evidence="13">
    <location>
        <begin position="1"/>
        <end position="216"/>
    </location>
</feature>
<feature type="compositionally biased region" description="Basic and acidic residues" evidence="10">
    <location>
        <begin position="522"/>
        <end position="540"/>
    </location>
</feature>
<reference evidence="14" key="1">
    <citation type="journal article" date="2019" name="Beilstein J. Org. Chem.">
        <title>Nanangenines: drimane sesquiterpenoids as the dominant metabolite cohort of a novel Australian fungus, Aspergillus nanangensis.</title>
        <authorList>
            <person name="Lacey H.J."/>
            <person name="Gilchrist C.L.M."/>
            <person name="Crombie A."/>
            <person name="Kalaitzis J.A."/>
            <person name="Vuong D."/>
            <person name="Rutledge P.J."/>
            <person name="Turner P."/>
            <person name="Pitt J.I."/>
            <person name="Lacey E."/>
            <person name="Chooi Y.H."/>
            <person name="Piggott A.M."/>
        </authorList>
    </citation>
    <scope>NUCLEOTIDE SEQUENCE</scope>
    <source>
        <strain evidence="14">MST-FP2251</strain>
    </source>
</reference>
<evidence type="ECO:0000256" key="5">
    <source>
        <dbReference type="ARBA" id="ARBA00022741"/>
    </source>
</evidence>
<feature type="compositionally biased region" description="Low complexity" evidence="10">
    <location>
        <begin position="266"/>
        <end position="277"/>
    </location>
</feature>
<dbReference type="GO" id="GO:0005524">
    <property type="term" value="F:ATP binding"/>
    <property type="evidence" value="ECO:0007669"/>
    <property type="project" value="UniProtKB-KW"/>
</dbReference>
<feature type="transmembrane region" description="Helical" evidence="11">
    <location>
        <begin position="611"/>
        <end position="633"/>
    </location>
</feature>
<dbReference type="GO" id="GO:0140359">
    <property type="term" value="F:ABC-type transporter activity"/>
    <property type="evidence" value="ECO:0007669"/>
    <property type="project" value="InterPro"/>
</dbReference>
<evidence type="ECO:0000259" key="13">
    <source>
        <dbReference type="PROSITE" id="PS50929"/>
    </source>
</evidence>
<evidence type="ECO:0000256" key="7">
    <source>
        <dbReference type="ARBA" id="ARBA00022989"/>
    </source>
</evidence>
<evidence type="ECO:0008006" key="16">
    <source>
        <dbReference type="Google" id="ProtNLM"/>
    </source>
</evidence>
<evidence type="ECO:0000313" key="14">
    <source>
        <dbReference type="EMBL" id="KAF9889189.1"/>
    </source>
</evidence>
<keyword evidence="3" id="KW-0813">Transport</keyword>
<dbReference type="InterPro" id="IPR050173">
    <property type="entry name" value="ABC_transporter_C-like"/>
</dbReference>
<comment type="similarity">
    <text evidence="2">Belongs to the ABC transporter superfamily. ABCC family. Conjugate transporter (TC 3.A.1.208) subfamily.</text>
</comment>
<dbReference type="FunFam" id="1.20.1560.10:FF:000066">
    <property type="entry name" value="ABC multidrug transporter (Eurofung)"/>
    <property type="match status" value="1"/>
</dbReference>
<dbReference type="InterPro" id="IPR003439">
    <property type="entry name" value="ABC_transporter-like_ATP-bd"/>
</dbReference>
<feature type="transmembrane region" description="Helical" evidence="11">
    <location>
        <begin position="664"/>
        <end position="685"/>
    </location>
</feature>
<dbReference type="InterPro" id="IPR027417">
    <property type="entry name" value="P-loop_NTPase"/>
</dbReference>
<evidence type="ECO:0000256" key="10">
    <source>
        <dbReference type="SAM" id="MobiDB-lite"/>
    </source>
</evidence>
<dbReference type="PROSITE" id="PS50929">
    <property type="entry name" value="ABC_TM1F"/>
    <property type="match status" value="2"/>
</dbReference>
<dbReference type="GO" id="GO:0016887">
    <property type="term" value="F:ATP hydrolysis activity"/>
    <property type="evidence" value="ECO:0007669"/>
    <property type="project" value="InterPro"/>
</dbReference>
<dbReference type="CDD" id="cd03250">
    <property type="entry name" value="ABCC_MRP_domain1"/>
    <property type="match status" value="1"/>
</dbReference>
<dbReference type="FunFam" id="3.40.50.300:FF:001854">
    <property type="entry name" value="ABC multidrug transporter (Eurofung)"/>
    <property type="match status" value="1"/>
</dbReference>
<keyword evidence="6" id="KW-0067">ATP-binding</keyword>
<dbReference type="Proteomes" id="UP001194746">
    <property type="component" value="Unassembled WGS sequence"/>
</dbReference>
<feature type="transmembrane region" description="Helical" evidence="11">
    <location>
        <begin position="804"/>
        <end position="825"/>
    </location>
</feature>
<dbReference type="GO" id="GO:0016020">
    <property type="term" value="C:membrane"/>
    <property type="evidence" value="ECO:0007669"/>
    <property type="project" value="UniProtKB-SubCell"/>
</dbReference>
<keyword evidence="5" id="KW-0547">Nucleotide-binding</keyword>
<dbReference type="FunFam" id="1.20.1560.10:FF:000055">
    <property type="entry name" value="ABC multidrug transporter (Eurofung)"/>
    <property type="match status" value="1"/>
</dbReference>
<protein>
    <recommendedName>
        <fullName evidence="16">ABC multidrug transporter</fullName>
    </recommendedName>
</protein>
<dbReference type="InterPro" id="IPR017871">
    <property type="entry name" value="ABC_transporter-like_CS"/>
</dbReference>
<dbReference type="InterPro" id="IPR003593">
    <property type="entry name" value="AAA+_ATPase"/>
</dbReference>
<feature type="domain" description="ABC transporter" evidence="12">
    <location>
        <begin position="287"/>
        <end position="515"/>
    </location>
</feature>
<comment type="caution">
    <text evidence="14">The sequence shown here is derived from an EMBL/GenBank/DDBJ whole genome shotgun (WGS) entry which is preliminary data.</text>
</comment>
<feature type="transmembrane region" description="Helical" evidence="11">
    <location>
        <begin position="195"/>
        <end position="215"/>
    </location>
</feature>
<feature type="region of interest" description="Disordered" evidence="10">
    <location>
        <begin position="520"/>
        <end position="551"/>
    </location>
</feature>
<comment type="subcellular location">
    <subcellularLocation>
        <location evidence="1">Membrane</location>
        <topology evidence="1">Multi-pass membrane protein</topology>
    </subcellularLocation>
</comment>